<proteinExistence type="predicted"/>
<dbReference type="EMBL" id="MK500388">
    <property type="protein sequence ID" value="QBK88389.1"/>
    <property type="molecule type" value="Genomic_DNA"/>
</dbReference>
<keyword evidence="1" id="KW-1133">Transmembrane helix</keyword>
<evidence type="ECO:0000256" key="1">
    <source>
        <dbReference type="SAM" id="Phobius"/>
    </source>
</evidence>
<reference evidence="2" key="1">
    <citation type="journal article" date="2019" name="MBio">
        <title>Virus Genomes from Deep Sea Sediments Expand the Ocean Megavirome and Support Independent Origins of Viral Gigantism.</title>
        <authorList>
            <person name="Backstrom D."/>
            <person name="Yutin N."/>
            <person name="Jorgensen S.L."/>
            <person name="Dharamshi J."/>
            <person name="Homa F."/>
            <person name="Zaremba-Niedwiedzka K."/>
            <person name="Spang A."/>
            <person name="Wolf Y.I."/>
            <person name="Koonin E.V."/>
            <person name="Ettema T.J."/>
        </authorList>
    </citation>
    <scope>NUCLEOTIDE SEQUENCE</scope>
</reference>
<organism evidence="2">
    <name type="scientific">Mimivirus LCMiAC01</name>
    <dbReference type="NCBI Taxonomy" id="2506608"/>
    <lineage>
        <taxon>Viruses</taxon>
        <taxon>Varidnaviria</taxon>
        <taxon>Bamfordvirae</taxon>
        <taxon>Nucleocytoviricota</taxon>
        <taxon>Megaviricetes</taxon>
        <taxon>Imitervirales</taxon>
        <taxon>Mimiviridae</taxon>
        <taxon>Klosneuvirinae</taxon>
    </lineage>
</organism>
<name>A0A481YZ10_9VIRU</name>
<feature type="transmembrane region" description="Helical" evidence="1">
    <location>
        <begin position="27"/>
        <end position="50"/>
    </location>
</feature>
<accession>A0A481YZ10</accession>
<keyword evidence="1" id="KW-0812">Transmembrane</keyword>
<keyword evidence="1" id="KW-0472">Membrane</keyword>
<protein>
    <submittedName>
        <fullName evidence="2">Uncharacterized protein</fullName>
    </submittedName>
</protein>
<feature type="transmembrane region" description="Helical" evidence="1">
    <location>
        <begin position="170"/>
        <end position="187"/>
    </location>
</feature>
<gene>
    <name evidence="2" type="ORF">LCMiAC01_00530</name>
</gene>
<sequence>MLNNMFTSIAVVGLIEAMFTIKYYNTIYIYPIHYVNIILFLITEVIYIYVIKMVKESVSNISSIINSPEFIQRYLSRTQLDDLDLVGEEEEEEDNISNLGKTLKKNIYCTNTLEHYNHNMINITLRNMIKISENAKGIDWSILTTKLGDDWEKFKFFGFEIDDETVIEKFFVIFGFLIGILNLRPILAF</sequence>
<evidence type="ECO:0000313" key="2">
    <source>
        <dbReference type="EMBL" id="QBK88389.1"/>
    </source>
</evidence>